<dbReference type="Pfam" id="PF17853">
    <property type="entry name" value="GGDEF_2"/>
    <property type="match status" value="1"/>
</dbReference>
<proteinExistence type="inferred from homology"/>
<dbReference type="InterPro" id="IPR009057">
    <property type="entry name" value="Homeodomain-like_sf"/>
</dbReference>
<dbReference type="Gene3D" id="1.10.10.2840">
    <property type="entry name" value="PucR C-terminal helix-turn-helix domain"/>
    <property type="match status" value="1"/>
</dbReference>
<sequence length="363" mass="41233">MISHQVIQSSLEELRGITRIDLCVLETDGSQVASTFDASGITLEMTRSFAQSPAEGQNLQGCHFFKVYDEGILAYILLAKGSGDDAYMIGKVAVSELQNLIVAYKERYDRNNFIQNLLLDNLLLVDIYSQAKKLHIQTEAMRVVYLIETRDEKDVMALEAVRSVFAPKSQDIITAVDQKNIVVVKSVGEEDTYDTLDEIAVMLAGMLNTDEDSSRIRVAYGTMVSQIRDLSKSYKEAKMALEVGKIFYPEATVNAYHTLGIGRLIYQLPQPLCEMFMQEVFHENTPDTFDEETLSTIEKFFENNLNVSETARQLFVHRNTLVYRLEKLQKTTGLDIRVFEDALTFKIALMVASYMKYLEKEQL</sequence>
<dbReference type="Pfam" id="PF13556">
    <property type="entry name" value="HTH_30"/>
    <property type="match status" value="1"/>
</dbReference>
<protein>
    <submittedName>
        <fullName evidence="4">Helix-turn-helix domain-containing protein</fullName>
    </submittedName>
</protein>
<dbReference type="InterPro" id="IPR042070">
    <property type="entry name" value="PucR_C-HTH_sf"/>
</dbReference>
<reference evidence="4 5" key="1">
    <citation type="submission" date="2024-03" db="EMBL/GenBank/DDBJ databases">
        <title>Human intestinal bacterial collection.</title>
        <authorList>
            <person name="Pauvert C."/>
            <person name="Hitch T.C.A."/>
            <person name="Clavel T."/>
        </authorList>
    </citation>
    <scope>NUCLEOTIDE SEQUENCE [LARGE SCALE GENOMIC DNA]</scope>
    <source>
        <strain evidence="4 5">CLA-AA-H132</strain>
    </source>
</reference>
<feature type="domain" description="CdaR GGDEF-like" evidence="3">
    <location>
        <begin position="126"/>
        <end position="243"/>
    </location>
</feature>
<dbReference type="PANTHER" id="PTHR33744">
    <property type="entry name" value="CARBOHYDRATE DIACID REGULATOR"/>
    <property type="match status" value="1"/>
</dbReference>
<evidence type="ECO:0000313" key="4">
    <source>
        <dbReference type="EMBL" id="MEQ2471146.1"/>
    </source>
</evidence>
<evidence type="ECO:0000313" key="5">
    <source>
        <dbReference type="Proteomes" id="UP001438008"/>
    </source>
</evidence>
<keyword evidence="5" id="KW-1185">Reference proteome</keyword>
<dbReference type="Proteomes" id="UP001438008">
    <property type="component" value="Unassembled WGS sequence"/>
</dbReference>
<name>A0ABV1FCY8_9FIRM</name>
<dbReference type="RefSeq" id="WP_349163427.1">
    <property type="nucleotide sequence ID" value="NZ_JBBMFE010000001.1"/>
</dbReference>
<evidence type="ECO:0000256" key="1">
    <source>
        <dbReference type="ARBA" id="ARBA00006754"/>
    </source>
</evidence>
<dbReference type="InterPro" id="IPR041522">
    <property type="entry name" value="CdaR_GGDEF"/>
</dbReference>
<dbReference type="InterPro" id="IPR025736">
    <property type="entry name" value="PucR_C-HTH_dom"/>
</dbReference>
<dbReference type="InterPro" id="IPR051448">
    <property type="entry name" value="CdaR-like_regulators"/>
</dbReference>
<evidence type="ECO:0000259" key="2">
    <source>
        <dbReference type="Pfam" id="PF13556"/>
    </source>
</evidence>
<feature type="domain" description="PucR C-terminal helix-turn-helix" evidence="2">
    <location>
        <begin position="294"/>
        <end position="350"/>
    </location>
</feature>
<comment type="caution">
    <text evidence="4">The sequence shown here is derived from an EMBL/GenBank/DDBJ whole genome shotgun (WGS) entry which is preliminary data.</text>
</comment>
<organism evidence="4 5">
    <name type="scientific">Laedolimicola intestinihominis</name>
    <dbReference type="NCBI Taxonomy" id="3133166"/>
    <lineage>
        <taxon>Bacteria</taxon>
        <taxon>Bacillati</taxon>
        <taxon>Bacillota</taxon>
        <taxon>Clostridia</taxon>
        <taxon>Lachnospirales</taxon>
        <taxon>Lachnospiraceae</taxon>
        <taxon>Laedolimicola</taxon>
    </lineage>
</organism>
<accession>A0ABV1FCY8</accession>
<comment type="similarity">
    <text evidence="1">Belongs to the CdaR family.</text>
</comment>
<evidence type="ECO:0000259" key="3">
    <source>
        <dbReference type="Pfam" id="PF17853"/>
    </source>
</evidence>
<dbReference type="PANTHER" id="PTHR33744:SF15">
    <property type="entry name" value="CARBOHYDRATE DIACID REGULATOR"/>
    <property type="match status" value="1"/>
</dbReference>
<gene>
    <name evidence="4" type="ORF">WMO29_01330</name>
</gene>
<dbReference type="SUPFAM" id="SSF46689">
    <property type="entry name" value="Homeodomain-like"/>
    <property type="match status" value="1"/>
</dbReference>
<dbReference type="EMBL" id="JBBMFE010000001">
    <property type="protein sequence ID" value="MEQ2471146.1"/>
    <property type="molecule type" value="Genomic_DNA"/>
</dbReference>